<accession>A0A8S9IMG4</accession>
<name>A0A8S9IMG4_BRACR</name>
<proteinExistence type="predicted"/>
<feature type="compositionally biased region" description="Basic and acidic residues" evidence="1">
    <location>
        <begin position="45"/>
        <end position="56"/>
    </location>
</feature>
<protein>
    <submittedName>
        <fullName evidence="2">Uncharacterized protein</fullName>
    </submittedName>
</protein>
<comment type="caution">
    <text evidence="2">The sequence shown here is derived from an EMBL/GenBank/DDBJ whole genome shotgun (WGS) entry which is preliminary data.</text>
</comment>
<feature type="region of interest" description="Disordered" evidence="1">
    <location>
        <begin position="34"/>
        <end position="56"/>
    </location>
</feature>
<evidence type="ECO:0000313" key="2">
    <source>
        <dbReference type="EMBL" id="KAF2571059.1"/>
    </source>
</evidence>
<reference evidence="2" key="1">
    <citation type="submission" date="2019-12" db="EMBL/GenBank/DDBJ databases">
        <title>Genome sequencing and annotation of Brassica cretica.</title>
        <authorList>
            <person name="Studholme D.J."/>
            <person name="Sarris P.F."/>
        </authorList>
    </citation>
    <scope>NUCLEOTIDE SEQUENCE</scope>
    <source>
        <strain evidence="2">PFS-102/07</strain>
        <tissue evidence="2">Leaf</tissue>
    </source>
</reference>
<dbReference type="EMBL" id="QGKY02001015">
    <property type="protein sequence ID" value="KAF2571059.1"/>
    <property type="molecule type" value="Genomic_DNA"/>
</dbReference>
<sequence length="56" mass="6481">MRLASSSLDRRRRRLCFRPQGLLHYSFCAFSDVASEASPSPRPLKSKESRDEARRV</sequence>
<evidence type="ECO:0000256" key="1">
    <source>
        <dbReference type="SAM" id="MobiDB-lite"/>
    </source>
</evidence>
<organism evidence="2">
    <name type="scientific">Brassica cretica</name>
    <name type="common">Mustard</name>
    <dbReference type="NCBI Taxonomy" id="69181"/>
    <lineage>
        <taxon>Eukaryota</taxon>
        <taxon>Viridiplantae</taxon>
        <taxon>Streptophyta</taxon>
        <taxon>Embryophyta</taxon>
        <taxon>Tracheophyta</taxon>
        <taxon>Spermatophyta</taxon>
        <taxon>Magnoliopsida</taxon>
        <taxon>eudicotyledons</taxon>
        <taxon>Gunneridae</taxon>
        <taxon>Pentapetalae</taxon>
        <taxon>rosids</taxon>
        <taxon>malvids</taxon>
        <taxon>Brassicales</taxon>
        <taxon>Brassicaceae</taxon>
        <taxon>Brassiceae</taxon>
        <taxon>Brassica</taxon>
    </lineage>
</organism>
<dbReference type="AlphaFoldDB" id="A0A8S9IMG4"/>
<gene>
    <name evidence="2" type="ORF">F2Q70_00003533</name>
</gene>